<evidence type="ECO:0000313" key="2">
    <source>
        <dbReference type="Proteomes" id="UP001151760"/>
    </source>
</evidence>
<reference evidence="1" key="1">
    <citation type="journal article" date="2022" name="Int. J. Mol. Sci.">
        <title>Draft Genome of Tanacetum Coccineum: Genomic Comparison of Closely Related Tanacetum-Family Plants.</title>
        <authorList>
            <person name="Yamashiro T."/>
            <person name="Shiraishi A."/>
            <person name="Nakayama K."/>
            <person name="Satake H."/>
        </authorList>
    </citation>
    <scope>NUCLEOTIDE SEQUENCE</scope>
</reference>
<proteinExistence type="predicted"/>
<reference evidence="1" key="2">
    <citation type="submission" date="2022-01" db="EMBL/GenBank/DDBJ databases">
        <authorList>
            <person name="Yamashiro T."/>
            <person name="Shiraishi A."/>
            <person name="Satake H."/>
            <person name="Nakayama K."/>
        </authorList>
    </citation>
    <scope>NUCLEOTIDE SEQUENCE</scope>
</reference>
<dbReference type="EMBL" id="BQNB010020847">
    <property type="protein sequence ID" value="GJU00267.1"/>
    <property type="molecule type" value="Genomic_DNA"/>
</dbReference>
<evidence type="ECO:0000313" key="1">
    <source>
        <dbReference type="EMBL" id="GJU00267.1"/>
    </source>
</evidence>
<gene>
    <name evidence="1" type="ORF">Tco_1110605</name>
</gene>
<dbReference type="Proteomes" id="UP001151760">
    <property type="component" value="Unassembled WGS sequence"/>
</dbReference>
<sequence length="147" mass="16884">MFENISKGLRTNWCSCPGSPDVVVATRSAIPLKKKVNEPPRTRAVPLPRSLATQKLKPPRMYGYEYEAINVTIMARDTFVIFWQVKDKVDWCVWLLPCNNFSRKANDKKGPRQWTKRQTQTTLENGGYGLLLAKCFGRESMKKKEST</sequence>
<name>A0ABQ5IJB9_9ASTR</name>
<organism evidence="1 2">
    <name type="scientific">Tanacetum coccineum</name>
    <dbReference type="NCBI Taxonomy" id="301880"/>
    <lineage>
        <taxon>Eukaryota</taxon>
        <taxon>Viridiplantae</taxon>
        <taxon>Streptophyta</taxon>
        <taxon>Embryophyta</taxon>
        <taxon>Tracheophyta</taxon>
        <taxon>Spermatophyta</taxon>
        <taxon>Magnoliopsida</taxon>
        <taxon>eudicotyledons</taxon>
        <taxon>Gunneridae</taxon>
        <taxon>Pentapetalae</taxon>
        <taxon>asterids</taxon>
        <taxon>campanulids</taxon>
        <taxon>Asterales</taxon>
        <taxon>Asteraceae</taxon>
        <taxon>Asteroideae</taxon>
        <taxon>Anthemideae</taxon>
        <taxon>Anthemidinae</taxon>
        <taxon>Tanacetum</taxon>
    </lineage>
</organism>
<protein>
    <submittedName>
        <fullName evidence="1">Uncharacterized protein</fullName>
    </submittedName>
</protein>
<accession>A0ABQ5IJB9</accession>
<comment type="caution">
    <text evidence="1">The sequence shown here is derived from an EMBL/GenBank/DDBJ whole genome shotgun (WGS) entry which is preliminary data.</text>
</comment>
<keyword evidence="2" id="KW-1185">Reference proteome</keyword>